<reference evidence="1" key="1">
    <citation type="submission" date="2014-07" db="EMBL/GenBank/DDBJ databases">
        <authorList>
            <person name="Urmite Genomes Urmite Genomes"/>
        </authorList>
    </citation>
    <scope>NUCLEOTIDE SEQUENCE</scope>
    <source>
        <strain evidence="1">13S34_air</strain>
    </source>
</reference>
<evidence type="ECO:0000313" key="1">
    <source>
        <dbReference type="EMBL" id="CEA02131.1"/>
    </source>
</evidence>
<dbReference type="EMBL" id="LN483074">
    <property type="protein sequence ID" value="CEA02131.1"/>
    <property type="molecule type" value="Genomic_DNA"/>
</dbReference>
<sequence>MKAAYLISFDTLLITPTQHEGQLVSQIIDKNFETVVLRKPIYLIRKTCLTLGMSYEMARKNAKSFFTNQHKLPIVIAHHYGMPCIFFPTLSPSSPHNSWIGLHAVKRIDPIGEGCILTLITNQRITLDVSYTTMLKQYANATLLYRHFKKEQQLLVHESLF</sequence>
<name>A0A078MBT5_9BACL</name>
<protein>
    <submittedName>
        <fullName evidence="1">Competence transcription factor</fullName>
    </submittedName>
</protein>
<proteinExistence type="predicted"/>
<dbReference type="Pfam" id="PF06338">
    <property type="entry name" value="ComK"/>
    <property type="match status" value="1"/>
</dbReference>
<organism evidence="1">
    <name type="scientific">Metalysinibacillus saudimassiliensis</name>
    <dbReference type="NCBI Taxonomy" id="1461583"/>
    <lineage>
        <taxon>Bacteria</taxon>
        <taxon>Bacillati</taxon>
        <taxon>Bacillota</taxon>
        <taxon>Bacilli</taxon>
        <taxon>Bacillales</taxon>
        <taxon>Caryophanaceae</taxon>
        <taxon>Metalysinibacillus</taxon>
    </lineage>
</organism>
<dbReference type="AlphaFoldDB" id="A0A078MBT5"/>
<dbReference type="InterPro" id="IPR010461">
    <property type="entry name" value="ComK"/>
</dbReference>
<dbReference type="GO" id="GO:0030420">
    <property type="term" value="P:establishment of competence for transformation"/>
    <property type="evidence" value="ECO:0007669"/>
    <property type="project" value="InterPro"/>
</dbReference>
<dbReference type="HOGENOM" id="CLU_107920_3_0_9"/>
<gene>
    <name evidence="1" type="primary">comK</name>
    <name evidence="1" type="ORF">BN1050_01142</name>
</gene>
<dbReference type="PATRIC" id="fig|1461583.4.peg.1103"/>
<accession>A0A078MBT5</accession>